<gene>
    <name evidence="7" type="ORF">ABZ921_11105</name>
</gene>
<accession>A0ABV3BJI2</accession>
<comment type="similarity">
    <text evidence="1">Belongs to the sigma-70 factor family. ECF subfamily.</text>
</comment>
<name>A0ABV3BJI2_9ACTN</name>
<dbReference type="Gene3D" id="1.10.10.10">
    <property type="entry name" value="Winged helix-like DNA-binding domain superfamily/Winged helix DNA-binding domain"/>
    <property type="match status" value="1"/>
</dbReference>
<comment type="caution">
    <text evidence="7">The sequence shown here is derived from an EMBL/GenBank/DDBJ whole genome shotgun (WGS) entry which is preliminary data.</text>
</comment>
<dbReference type="PANTHER" id="PTHR43133">
    <property type="entry name" value="RNA POLYMERASE ECF-TYPE SIGMA FACTO"/>
    <property type="match status" value="1"/>
</dbReference>
<evidence type="ECO:0000259" key="5">
    <source>
        <dbReference type="Pfam" id="PF04542"/>
    </source>
</evidence>
<dbReference type="InterPro" id="IPR039425">
    <property type="entry name" value="RNA_pol_sigma-70-like"/>
</dbReference>
<feature type="domain" description="RNA polymerase sigma-70 region 2" evidence="5">
    <location>
        <begin position="37"/>
        <end position="105"/>
    </location>
</feature>
<dbReference type="InterPro" id="IPR014284">
    <property type="entry name" value="RNA_pol_sigma-70_dom"/>
</dbReference>
<dbReference type="Gene3D" id="1.10.1740.10">
    <property type="match status" value="1"/>
</dbReference>
<keyword evidence="3" id="KW-0731">Sigma factor</keyword>
<dbReference type="NCBIfam" id="TIGR02937">
    <property type="entry name" value="sigma70-ECF"/>
    <property type="match status" value="1"/>
</dbReference>
<dbReference type="InterPro" id="IPR013324">
    <property type="entry name" value="RNA_pol_sigma_r3/r4-like"/>
</dbReference>
<dbReference type="InterPro" id="IPR013325">
    <property type="entry name" value="RNA_pol_sigma_r2"/>
</dbReference>
<dbReference type="Pfam" id="PF04542">
    <property type="entry name" value="Sigma70_r2"/>
    <property type="match status" value="1"/>
</dbReference>
<sequence>MTVDPGVPLRTGQRTCDKSDAWYIERSRDEPEQFAALFDRHADAVYRYAARRLGPEAAEDLMSDTFTTAFQQRHRYDLARADARPWLFGIATNLVGRHRRAEARRFKALAKVPAPVPHDEPVADLAVARAGAEGLRGDLAAALARLSARHRDVVLLVAWADLNYEEAAQALGVPVGTVRSRLHRARSTLREALGGSDPTAFQEAHAHE</sequence>
<reference evidence="7 8" key="1">
    <citation type="submission" date="2024-06" db="EMBL/GenBank/DDBJ databases">
        <title>The Natural Products Discovery Center: Release of the First 8490 Sequenced Strains for Exploring Actinobacteria Biosynthetic Diversity.</title>
        <authorList>
            <person name="Kalkreuter E."/>
            <person name="Kautsar S.A."/>
            <person name="Yang D."/>
            <person name="Bader C.D."/>
            <person name="Teijaro C.N."/>
            <person name="Fluegel L."/>
            <person name="Davis C.M."/>
            <person name="Simpson J.R."/>
            <person name="Lauterbach L."/>
            <person name="Steele A.D."/>
            <person name="Gui C."/>
            <person name="Meng S."/>
            <person name="Li G."/>
            <person name="Viehrig K."/>
            <person name="Ye F."/>
            <person name="Su P."/>
            <person name="Kiefer A.F."/>
            <person name="Nichols A."/>
            <person name="Cepeda A.J."/>
            <person name="Yan W."/>
            <person name="Fan B."/>
            <person name="Jiang Y."/>
            <person name="Adhikari A."/>
            <person name="Zheng C.-J."/>
            <person name="Schuster L."/>
            <person name="Cowan T.M."/>
            <person name="Smanski M.J."/>
            <person name="Chevrette M.G."/>
            <person name="De Carvalho L.P.S."/>
            <person name="Shen B."/>
        </authorList>
    </citation>
    <scope>NUCLEOTIDE SEQUENCE [LARGE SCALE GENOMIC DNA]</scope>
    <source>
        <strain evidence="7 8">NPDC046838</strain>
    </source>
</reference>
<dbReference type="PANTHER" id="PTHR43133:SF25">
    <property type="entry name" value="RNA POLYMERASE SIGMA FACTOR RFAY-RELATED"/>
    <property type="match status" value="1"/>
</dbReference>
<evidence type="ECO:0000259" key="6">
    <source>
        <dbReference type="Pfam" id="PF08281"/>
    </source>
</evidence>
<organism evidence="7 8">
    <name type="scientific">Streptomyces atriruber</name>
    <dbReference type="NCBI Taxonomy" id="545121"/>
    <lineage>
        <taxon>Bacteria</taxon>
        <taxon>Bacillati</taxon>
        <taxon>Actinomycetota</taxon>
        <taxon>Actinomycetes</taxon>
        <taxon>Kitasatosporales</taxon>
        <taxon>Streptomycetaceae</taxon>
        <taxon>Streptomyces</taxon>
    </lineage>
</organism>
<keyword evidence="8" id="KW-1185">Reference proteome</keyword>
<evidence type="ECO:0000256" key="1">
    <source>
        <dbReference type="ARBA" id="ARBA00010641"/>
    </source>
</evidence>
<keyword evidence="4" id="KW-0804">Transcription</keyword>
<feature type="domain" description="RNA polymerase sigma factor 70 region 4 type 2" evidence="6">
    <location>
        <begin position="138"/>
        <end position="189"/>
    </location>
</feature>
<dbReference type="EMBL" id="JBEYXV010000005">
    <property type="protein sequence ID" value="MEU6821169.1"/>
    <property type="molecule type" value="Genomic_DNA"/>
</dbReference>
<dbReference type="CDD" id="cd06171">
    <property type="entry name" value="Sigma70_r4"/>
    <property type="match status" value="1"/>
</dbReference>
<dbReference type="Pfam" id="PF08281">
    <property type="entry name" value="Sigma70_r4_2"/>
    <property type="match status" value="1"/>
</dbReference>
<evidence type="ECO:0000256" key="2">
    <source>
        <dbReference type="ARBA" id="ARBA00023015"/>
    </source>
</evidence>
<protein>
    <submittedName>
        <fullName evidence="7">RNA polymerase sigma factor</fullName>
    </submittedName>
</protein>
<evidence type="ECO:0000256" key="3">
    <source>
        <dbReference type="ARBA" id="ARBA00023082"/>
    </source>
</evidence>
<dbReference type="InterPro" id="IPR007627">
    <property type="entry name" value="RNA_pol_sigma70_r2"/>
</dbReference>
<dbReference type="SUPFAM" id="SSF88659">
    <property type="entry name" value="Sigma3 and sigma4 domains of RNA polymerase sigma factors"/>
    <property type="match status" value="1"/>
</dbReference>
<keyword evidence="2" id="KW-0805">Transcription regulation</keyword>
<evidence type="ECO:0000256" key="4">
    <source>
        <dbReference type="ARBA" id="ARBA00023163"/>
    </source>
</evidence>
<dbReference type="RefSeq" id="WP_359347231.1">
    <property type="nucleotide sequence ID" value="NZ_JBEYXV010000005.1"/>
</dbReference>
<dbReference type="Proteomes" id="UP001551176">
    <property type="component" value="Unassembled WGS sequence"/>
</dbReference>
<evidence type="ECO:0000313" key="7">
    <source>
        <dbReference type="EMBL" id="MEU6821169.1"/>
    </source>
</evidence>
<dbReference type="InterPro" id="IPR036388">
    <property type="entry name" value="WH-like_DNA-bd_sf"/>
</dbReference>
<proteinExistence type="inferred from homology"/>
<evidence type="ECO:0000313" key="8">
    <source>
        <dbReference type="Proteomes" id="UP001551176"/>
    </source>
</evidence>
<dbReference type="SUPFAM" id="SSF88946">
    <property type="entry name" value="Sigma2 domain of RNA polymerase sigma factors"/>
    <property type="match status" value="1"/>
</dbReference>
<dbReference type="InterPro" id="IPR013249">
    <property type="entry name" value="RNA_pol_sigma70_r4_t2"/>
</dbReference>